<dbReference type="Pfam" id="PF00328">
    <property type="entry name" value="His_Phos_2"/>
    <property type="match status" value="1"/>
</dbReference>
<dbReference type="AlphaFoldDB" id="A0AAN7PI38"/>
<gene>
    <name evidence="9" type="ORF">RN001_004245</name>
</gene>
<evidence type="ECO:0000313" key="9">
    <source>
        <dbReference type="EMBL" id="KAK4880926.1"/>
    </source>
</evidence>
<evidence type="ECO:0000256" key="7">
    <source>
        <dbReference type="ARBA" id="ARBA00023180"/>
    </source>
</evidence>
<dbReference type="GO" id="GO:0003993">
    <property type="term" value="F:acid phosphatase activity"/>
    <property type="evidence" value="ECO:0007669"/>
    <property type="project" value="UniProtKB-EC"/>
</dbReference>
<dbReference type="InterPro" id="IPR000560">
    <property type="entry name" value="His_Pase_clade-2"/>
</dbReference>
<evidence type="ECO:0000256" key="4">
    <source>
        <dbReference type="ARBA" id="ARBA00022729"/>
    </source>
</evidence>
<sequence>MVRIKSVYLLAVAFFLAPMQVQTKEDHTDTLKLLHIIFRHGDRTPSIQDNEFVLNTNVTYIDAVLTQKGKENSYLLGKWLQNRYAKFLRSYSTDSVQAITTFYERTQVSLQLVLEGMFSFTNSSKTWDLENNEIHFSIKNLPLNNSLLMLPHESCTNFFTYYNDYTKTESYKNMLTKYTDLNEYLKIHINKTFSSLAEFVVLYDTLSTQKEIGLSLIPWADILIKKLEPSVIDLCLASTATKELKTIMIGEFVKNLVETATLKFEHQLEPNDRKLFIYSAHDLNIYAVLQLFKYDVKARPSYNSCVMIEAHTVDNVDGFKVFYKNSLDEKVVPVPIPNCGLFCPLRTFSKNYEEYFFTFDTC</sequence>
<evidence type="ECO:0000256" key="5">
    <source>
        <dbReference type="ARBA" id="ARBA00022801"/>
    </source>
</evidence>
<accession>A0AAN7PI38</accession>
<evidence type="ECO:0000256" key="1">
    <source>
        <dbReference type="ARBA" id="ARBA00000032"/>
    </source>
</evidence>
<dbReference type="InterPro" id="IPR033379">
    <property type="entry name" value="Acid_Pase_AS"/>
</dbReference>
<dbReference type="PROSITE" id="PS00616">
    <property type="entry name" value="HIS_ACID_PHOSPHAT_1"/>
    <property type="match status" value="1"/>
</dbReference>
<dbReference type="Gene3D" id="3.40.50.1240">
    <property type="entry name" value="Phosphoglycerate mutase-like"/>
    <property type="match status" value="1"/>
</dbReference>
<dbReference type="CDD" id="cd07061">
    <property type="entry name" value="HP_HAP_like"/>
    <property type="match status" value="1"/>
</dbReference>
<feature type="chain" id="PRO_5042933068" description="acid phosphatase" evidence="8">
    <location>
        <begin position="24"/>
        <end position="362"/>
    </location>
</feature>
<organism evidence="9 10">
    <name type="scientific">Aquatica leii</name>
    <dbReference type="NCBI Taxonomy" id="1421715"/>
    <lineage>
        <taxon>Eukaryota</taxon>
        <taxon>Metazoa</taxon>
        <taxon>Ecdysozoa</taxon>
        <taxon>Arthropoda</taxon>
        <taxon>Hexapoda</taxon>
        <taxon>Insecta</taxon>
        <taxon>Pterygota</taxon>
        <taxon>Neoptera</taxon>
        <taxon>Endopterygota</taxon>
        <taxon>Coleoptera</taxon>
        <taxon>Polyphaga</taxon>
        <taxon>Elateriformia</taxon>
        <taxon>Elateroidea</taxon>
        <taxon>Lampyridae</taxon>
        <taxon>Luciolinae</taxon>
        <taxon>Aquatica</taxon>
    </lineage>
</organism>
<dbReference type="EC" id="3.1.3.2" evidence="3"/>
<keyword evidence="4 8" id="KW-0732">Signal</keyword>
<keyword evidence="6" id="KW-1015">Disulfide bond</keyword>
<keyword evidence="7" id="KW-0325">Glycoprotein</keyword>
<dbReference type="InterPro" id="IPR029033">
    <property type="entry name" value="His_PPase_superfam"/>
</dbReference>
<evidence type="ECO:0000256" key="2">
    <source>
        <dbReference type="ARBA" id="ARBA00005375"/>
    </source>
</evidence>
<reference evidence="10" key="1">
    <citation type="submission" date="2023-01" db="EMBL/GenBank/DDBJ databases">
        <title>Key to firefly adult light organ development and bioluminescence: homeobox transcription factors regulate luciferase expression and transportation to peroxisome.</title>
        <authorList>
            <person name="Fu X."/>
        </authorList>
    </citation>
    <scope>NUCLEOTIDE SEQUENCE [LARGE SCALE GENOMIC DNA]</scope>
</reference>
<evidence type="ECO:0000256" key="3">
    <source>
        <dbReference type="ARBA" id="ARBA00012646"/>
    </source>
</evidence>
<comment type="similarity">
    <text evidence="2">Belongs to the histidine acid phosphatase family.</text>
</comment>
<evidence type="ECO:0000256" key="6">
    <source>
        <dbReference type="ARBA" id="ARBA00023157"/>
    </source>
</evidence>
<evidence type="ECO:0000256" key="8">
    <source>
        <dbReference type="SAM" id="SignalP"/>
    </source>
</evidence>
<dbReference type="SUPFAM" id="SSF53254">
    <property type="entry name" value="Phosphoglycerate mutase-like"/>
    <property type="match status" value="1"/>
</dbReference>
<keyword evidence="10" id="KW-1185">Reference proteome</keyword>
<comment type="catalytic activity">
    <reaction evidence="1">
        <text>a phosphate monoester + H2O = an alcohol + phosphate</text>
        <dbReference type="Rhea" id="RHEA:15017"/>
        <dbReference type="ChEBI" id="CHEBI:15377"/>
        <dbReference type="ChEBI" id="CHEBI:30879"/>
        <dbReference type="ChEBI" id="CHEBI:43474"/>
        <dbReference type="ChEBI" id="CHEBI:67140"/>
        <dbReference type="EC" id="3.1.3.2"/>
    </reaction>
</comment>
<dbReference type="PANTHER" id="PTHR11567:SF211">
    <property type="entry name" value="PROSTATIC ACID PHOSPHATASE"/>
    <property type="match status" value="1"/>
</dbReference>
<feature type="signal peptide" evidence="8">
    <location>
        <begin position="1"/>
        <end position="23"/>
    </location>
</feature>
<dbReference type="InterPro" id="IPR050645">
    <property type="entry name" value="Histidine_acid_phosphatase"/>
</dbReference>
<dbReference type="PANTHER" id="PTHR11567">
    <property type="entry name" value="ACID PHOSPHATASE-RELATED"/>
    <property type="match status" value="1"/>
</dbReference>
<name>A0AAN7PI38_9COLE</name>
<proteinExistence type="inferred from homology"/>
<comment type="caution">
    <text evidence="9">The sequence shown here is derived from an EMBL/GenBank/DDBJ whole genome shotgun (WGS) entry which is preliminary data.</text>
</comment>
<protein>
    <recommendedName>
        <fullName evidence="3">acid phosphatase</fullName>
        <ecNumber evidence="3">3.1.3.2</ecNumber>
    </recommendedName>
</protein>
<dbReference type="EMBL" id="JARPUR010000002">
    <property type="protein sequence ID" value="KAK4880926.1"/>
    <property type="molecule type" value="Genomic_DNA"/>
</dbReference>
<evidence type="ECO:0000313" key="10">
    <source>
        <dbReference type="Proteomes" id="UP001353858"/>
    </source>
</evidence>
<dbReference type="Proteomes" id="UP001353858">
    <property type="component" value="Unassembled WGS sequence"/>
</dbReference>
<keyword evidence="5" id="KW-0378">Hydrolase</keyword>